<organism evidence="9 10">
    <name type="scientific">Tritrichomonas musculus</name>
    <dbReference type="NCBI Taxonomy" id="1915356"/>
    <lineage>
        <taxon>Eukaryota</taxon>
        <taxon>Metamonada</taxon>
        <taxon>Parabasalia</taxon>
        <taxon>Tritrichomonadida</taxon>
        <taxon>Tritrichomonadidae</taxon>
        <taxon>Tritrichomonas</taxon>
    </lineage>
</organism>
<dbReference type="InterPro" id="IPR011009">
    <property type="entry name" value="Kinase-like_dom_sf"/>
</dbReference>
<keyword evidence="2" id="KW-0808">Transferase</keyword>
<dbReference type="Gene3D" id="1.10.510.10">
    <property type="entry name" value="Transferase(Phosphotransferase) domain 1"/>
    <property type="match status" value="1"/>
</dbReference>
<dbReference type="EMBL" id="JAPFFF010000039">
    <property type="protein sequence ID" value="KAK8841978.1"/>
    <property type="molecule type" value="Genomic_DNA"/>
</dbReference>
<dbReference type="InterPro" id="IPR017441">
    <property type="entry name" value="Protein_kinase_ATP_BS"/>
</dbReference>
<feature type="binding site" evidence="6">
    <location>
        <position position="50"/>
    </location>
    <ligand>
        <name>ATP</name>
        <dbReference type="ChEBI" id="CHEBI:30616"/>
    </ligand>
</feature>
<keyword evidence="4" id="KW-0418">Kinase</keyword>
<keyword evidence="5 6" id="KW-0067">ATP-binding</keyword>
<dbReference type="SMART" id="SM00220">
    <property type="entry name" value="S_TKc"/>
    <property type="match status" value="1"/>
</dbReference>
<evidence type="ECO:0000256" key="4">
    <source>
        <dbReference type="ARBA" id="ARBA00022777"/>
    </source>
</evidence>
<evidence type="ECO:0000313" key="9">
    <source>
        <dbReference type="EMBL" id="KAK8841978.1"/>
    </source>
</evidence>
<dbReference type="Pfam" id="PF00069">
    <property type="entry name" value="Pkinase"/>
    <property type="match status" value="1"/>
</dbReference>
<keyword evidence="3 6" id="KW-0547">Nucleotide-binding</keyword>
<reference evidence="9 10" key="1">
    <citation type="submission" date="2024-04" db="EMBL/GenBank/DDBJ databases">
        <title>Tritrichomonas musculus Genome.</title>
        <authorList>
            <person name="Alves-Ferreira E."/>
            <person name="Grigg M."/>
            <person name="Lorenzi H."/>
            <person name="Galac M."/>
        </authorList>
    </citation>
    <scope>NUCLEOTIDE SEQUENCE [LARGE SCALE GENOMIC DNA]</scope>
    <source>
        <strain evidence="9 10">EAF2021</strain>
    </source>
</reference>
<dbReference type="Proteomes" id="UP001470230">
    <property type="component" value="Unassembled WGS sequence"/>
</dbReference>
<dbReference type="PANTHER" id="PTHR24346">
    <property type="entry name" value="MAP/MICROTUBULE AFFINITY-REGULATING KINASE"/>
    <property type="match status" value="1"/>
</dbReference>
<evidence type="ECO:0000313" key="10">
    <source>
        <dbReference type="Proteomes" id="UP001470230"/>
    </source>
</evidence>
<keyword evidence="10" id="KW-1185">Reference proteome</keyword>
<accession>A0ABR2H6X4</accession>
<dbReference type="InterPro" id="IPR000719">
    <property type="entry name" value="Prot_kinase_dom"/>
</dbReference>
<gene>
    <name evidence="9" type="ORF">M9Y10_026189</name>
</gene>
<evidence type="ECO:0000256" key="5">
    <source>
        <dbReference type="ARBA" id="ARBA00022840"/>
    </source>
</evidence>
<dbReference type="PANTHER" id="PTHR24346:SF82">
    <property type="entry name" value="KP78A-RELATED"/>
    <property type="match status" value="1"/>
</dbReference>
<keyword evidence="1 7" id="KW-0723">Serine/threonine-protein kinase</keyword>
<dbReference type="SUPFAM" id="SSF56112">
    <property type="entry name" value="Protein kinase-like (PK-like)"/>
    <property type="match status" value="1"/>
</dbReference>
<evidence type="ECO:0000256" key="7">
    <source>
        <dbReference type="RuleBase" id="RU000304"/>
    </source>
</evidence>
<dbReference type="PROSITE" id="PS00107">
    <property type="entry name" value="PROTEIN_KINASE_ATP"/>
    <property type="match status" value="1"/>
</dbReference>
<dbReference type="PROSITE" id="PS50011">
    <property type="entry name" value="PROTEIN_KINASE_DOM"/>
    <property type="match status" value="1"/>
</dbReference>
<name>A0ABR2H6X4_9EUKA</name>
<evidence type="ECO:0000256" key="1">
    <source>
        <dbReference type="ARBA" id="ARBA00022527"/>
    </source>
</evidence>
<evidence type="ECO:0000256" key="2">
    <source>
        <dbReference type="ARBA" id="ARBA00022679"/>
    </source>
</evidence>
<comment type="similarity">
    <text evidence="7">Belongs to the protein kinase superfamily.</text>
</comment>
<dbReference type="PROSITE" id="PS00108">
    <property type="entry name" value="PROTEIN_KINASE_ST"/>
    <property type="match status" value="1"/>
</dbReference>
<proteinExistence type="inferred from homology"/>
<dbReference type="InterPro" id="IPR008271">
    <property type="entry name" value="Ser/Thr_kinase_AS"/>
</dbReference>
<evidence type="ECO:0000259" key="8">
    <source>
        <dbReference type="PROSITE" id="PS50011"/>
    </source>
</evidence>
<protein>
    <recommendedName>
        <fullName evidence="8">Protein kinase domain-containing protein</fullName>
    </recommendedName>
</protein>
<comment type="caution">
    <text evidence="9">The sequence shown here is derived from an EMBL/GenBank/DDBJ whole genome shotgun (WGS) entry which is preliminary data.</text>
</comment>
<sequence>MLVFSTDDDYQIIIPRSFNGYTVIKEIGKGSFSVILEIENDITREHFAAKIISEENMKERQMEKNIQKELQIFQSLNHPNIVKFIEAFTITNHNNDEFIVIIEEYCINGNLLDFVNHNTLNKDDIKTISKGILEAIEYIHNNGIAHCDIKPENILLDANFTPKLSDFGLSINYNNGECGTGGSYDYAAPELFQGNMNDRIISDIWAFGILLFAISEKHFPHNSGSDVLRGSLSINTDDRDLKRLVQMCTKIDPEERPKAHELLNDEYFHFSYNNYEENEVFS</sequence>
<evidence type="ECO:0000256" key="3">
    <source>
        <dbReference type="ARBA" id="ARBA00022741"/>
    </source>
</evidence>
<feature type="domain" description="Protein kinase" evidence="8">
    <location>
        <begin position="21"/>
        <end position="268"/>
    </location>
</feature>
<evidence type="ECO:0000256" key="6">
    <source>
        <dbReference type="PROSITE-ProRule" id="PRU10141"/>
    </source>
</evidence>
<dbReference type="PIRSF" id="PIRSF000654">
    <property type="entry name" value="Integrin-linked_kinase"/>
    <property type="match status" value="1"/>
</dbReference>